<dbReference type="AlphaFoldDB" id="A0A0B8Z790"/>
<dbReference type="PATRIC" id="fig|48936.3.peg.4475"/>
<dbReference type="Gene3D" id="1.10.10.10">
    <property type="entry name" value="Winged helix-like DNA-binding domain superfamily/Winged helix DNA-binding domain"/>
    <property type="match status" value="1"/>
</dbReference>
<comment type="caution">
    <text evidence="1">The sequence shown here is derived from an EMBL/GenBank/DDBJ whole genome shotgun (WGS) entry which is preliminary data.</text>
</comment>
<protein>
    <submittedName>
        <fullName evidence="1">MarR-family transcriptional regulator</fullName>
    </submittedName>
</protein>
<sequence>MEQLDRRTVAGIAQMLLRLSDEDPEGRELALAGGGASDERLLARVRDEQVRRSKRHKFLGISRDLFSDPAWDLLLELYAARLDRKRVSSSTMGLEAGIAQSTALRWLGYLVNLGLIERTQDPHDKRRQWVVISDRAAAGMRRYFS</sequence>
<dbReference type="PROSITE" id="PS01117">
    <property type="entry name" value="HTH_MARR_1"/>
    <property type="match status" value="1"/>
</dbReference>
<dbReference type="EMBL" id="JRVC01000033">
    <property type="protein sequence ID" value="KHS42069.1"/>
    <property type="molecule type" value="Genomic_DNA"/>
</dbReference>
<dbReference type="STRING" id="48936.NJ75_04435"/>
<dbReference type="InterPro" id="IPR023187">
    <property type="entry name" value="Tscrpt_reg_MarR-type_CS"/>
</dbReference>
<dbReference type="InterPro" id="IPR036388">
    <property type="entry name" value="WH-like_DNA-bd_sf"/>
</dbReference>
<evidence type="ECO:0000313" key="1">
    <source>
        <dbReference type="EMBL" id="KHS42069.1"/>
    </source>
</evidence>
<proteinExistence type="predicted"/>
<dbReference type="Proteomes" id="UP000031338">
    <property type="component" value="Unassembled WGS sequence"/>
</dbReference>
<dbReference type="InterPro" id="IPR036390">
    <property type="entry name" value="WH_DNA-bd_sf"/>
</dbReference>
<name>A0A0B8Z790_9SPHN</name>
<keyword evidence="2" id="KW-1185">Reference proteome</keyword>
<organism evidence="1 2">
    <name type="scientific">Novosphingobium subterraneum</name>
    <dbReference type="NCBI Taxonomy" id="48936"/>
    <lineage>
        <taxon>Bacteria</taxon>
        <taxon>Pseudomonadati</taxon>
        <taxon>Pseudomonadota</taxon>
        <taxon>Alphaproteobacteria</taxon>
        <taxon>Sphingomonadales</taxon>
        <taxon>Sphingomonadaceae</taxon>
        <taxon>Novosphingobium</taxon>
    </lineage>
</organism>
<reference evidence="1 2" key="1">
    <citation type="submission" date="2014-10" db="EMBL/GenBank/DDBJ databases">
        <title>Draft genome sequence of Novosphingobium subterraneum DSM 12447.</title>
        <authorList>
            <person name="Gan H.M."/>
            <person name="Gan H.Y."/>
            <person name="Savka M.A."/>
        </authorList>
    </citation>
    <scope>NUCLEOTIDE SEQUENCE [LARGE SCALE GENOMIC DNA]</scope>
    <source>
        <strain evidence="1 2">DSM 12447</strain>
    </source>
</reference>
<accession>A0A0B8Z790</accession>
<dbReference type="SUPFAM" id="SSF46785">
    <property type="entry name" value="Winged helix' DNA-binding domain"/>
    <property type="match status" value="1"/>
</dbReference>
<gene>
    <name evidence="1" type="ORF">NJ75_04435</name>
</gene>
<dbReference type="RefSeq" id="WP_052242744.1">
    <property type="nucleotide sequence ID" value="NZ_JBNNWK010000050.1"/>
</dbReference>
<evidence type="ECO:0000313" key="2">
    <source>
        <dbReference type="Proteomes" id="UP000031338"/>
    </source>
</evidence>